<evidence type="ECO:0000313" key="1">
    <source>
        <dbReference type="EMBL" id="EFX66837.1"/>
    </source>
</evidence>
<reference evidence="1 2" key="1">
    <citation type="journal article" date="2011" name="Science">
        <title>The ecoresponsive genome of Daphnia pulex.</title>
        <authorList>
            <person name="Colbourne J.K."/>
            <person name="Pfrender M.E."/>
            <person name="Gilbert D."/>
            <person name="Thomas W.K."/>
            <person name="Tucker A."/>
            <person name="Oakley T.H."/>
            <person name="Tokishita S."/>
            <person name="Aerts A."/>
            <person name="Arnold G.J."/>
            <person name="Basu M.K."/>
            <person name="Bauer D.J."/>
            <person name="Caceres C.E."/>
            <person name="Carmel L."/>
            <person name="Casola C."/>
            <person name="Choi J.H."/>
            <person name="Detter J.C."/>
            <person name="Dong Q."/>
            <person name="Dusheyko S."/>
            <person name="Eads B.D."/>
            <person name="Frohlich T."/>
            <person name="Geiler-Samerotte K.A."/>
            <person name="Gerlach D."/>
            <person name="Hatcher P."/>
            <person name="Jogdeo S."/>
            <person name="Krijgsveld J."/>
            <person name="Kriventseva E.V."/>
            <person name="Kultz D."/>
            <person name="Laforsch C."/>
            <person name="Lindquist E."/>
            <person name="Lopez J."/>
            <person name="Manak J.R."/>
            <person name="Muller J."/>
            <person name="Pangilinan J."/>
            <person name="Patwardhan R.P."/>
            <person name="Pitluck S."/>
            <person name="Pritham E.J."/>
            <person name="Rechtsteiner A."/>
            <person name="Rho M."/>
            <person name="Rogozin I.B."/>
            <person name="Sakarya O."/>
            <person name="Salamov A."/>
            <person name="Schaack S."/>
            <person name="Shapiro H."/>
            <person name="Shiga Y."/>
            <person name="Skalitzky C."/>
            <person name="Smith Z."/>
            <person name="Souvorov A."/>
            <person name="Sung W."/>
            <person name="Tang Z."/>
            <person name="Tsuchiya D."/>
            <person name="Tu H."/>
            <person name="Vos H."/>
            <person name="Wang M."/>
            <person name="Wolf Y.I."/>
            <person name="Yamagata H."/>
            <person name="Yamada T."/>
            <person name="Ye Y."/>
            <person name="Shaw J.R."/>
            <person name="Andrews J."/>
            <person name="Crease T.J."/>
            <person name="Tang H."/>
            <person name="Lucas S.M."/>
            <person name="Robertson H.M."/>
            <person name="Bork P."/>
            <person name="Koonin E.V."/>
            <person name="Zdobnov E.M."/>
            <person name="Grigoriev I.V."/>
            <person name="Lynch M."/>
            <person name="Boore J.L."/>
        </authorList>
    </citation>
    <scope>NUCLEOTIDE SEQUENCE [LARGE SCALE GENOMIC DNA]</scope>
</reference>
<name>E9HN46_DAPPU</name>
<proteinExistence type="predicted"/>
<keyword evidence="2" id="KW-1185">Reference proteome</keyword>
<dbReference type="EMBL" id="GL732693">
    <property type="protein sequence ID" value="EFX66837.1"/>
    <property type="molecule type" value="Genomic_DNA"/>
</dbReference>
<dbReference type="PANTHER" id="PTHR48456:SF1">
    <property type="match status" value="1"/>
</dbReference>
<dbReference type="InParanoid" id="E9HN46"/>
<dbReference type="PANTHER" id="PTHR48456">
    <property type="match status" value="1"/>
</dbReference>
<gene>
    <name evidence="1" type="ORF">DAPPUDRAFT_331682</name>
</gene>
<dbReference type="AlphaFoldDB" id="E9HN46"/>
<evidence type="ECO:0000313" key="2">
    <source>
        <dbReference type="Proteomes" id="UP000000305"/>
    </source>
</evidence>
<dbReference type="KEGG" id="dpx:DAPPUDRAFT_331682"/>
<dbReference type="PhylomeDB" id="E9HN46"/>
<dbReference type="Proteomes" id="UP000000305">
    <property type="component" value="Unassembled WGS sequence"/>
</dbReference>
<organism evidence="1 2">
    <name type="scientific">Daphnia pulex</name>
    <name type="common">Water flea</name>
    <dbReference type="NCBI Taxonomy" id="6669"/>
    <lineage>
        <taxon>Eukaryota</taxon>
        <taxon>Metazoa</taxon>
        <taxon>Ecdysozoa</taxon>
        <taxon>Arthropoda</taxon>
        <taxon>Crustacea</taxon>
        <taxon>Branchiopoda</taxon>
        <taxon>Diplostraca</taxon>
        <taxon>Cladocera</taxon>
        <taxon>Anomopoda</taxon>
        <taxon>Daphniidae</taxon>
        <taxon>Daphnia</taxon>
    </lineage>
</organism>
<protein>
    <submittedName>
        <fullName evidence="1">Uncharacterized protein</fullName>
    </submittedName>
</protein>
<sequence length="155" mass="17032">MCVFMLSNKIKDKLIQQGKETRGPRTLAFLCLNFSGDRIAYDEQFQHLYDSIIESESNAGPLGQFNLPGYPDNIMVVGKFGSVSNAVNPISKMTKSIATDDSLDIILLSLLPDFMVNSHRPKDTVLIGIGQPSTLCVAHEDLNLNIPCRSGDILC</sequence>
<dbReference type="HOGENOM" id="CLU_1697303_0_0_1"/>
<accession>E9HN46</accession>